<protein>
    <submittedName>
        <fullName evidence="1">Uncharacterized protein</fullName>
    </submittedName>
</protein>
<evidence type="ECO:0000313" key="1">
    <source>
        <dbReference type="EMBL" id="JAE13492.1"/>
    </source>
</evidence>
<dbReference type="EMBL" id="GBRH01184404">
    <property type="protein sequence ID" value="JAE13492.1"/>
    <property type="molecule type" value="Transcribed_RNA"/>
</dbReference>
<organism evidence="1">
    <name type="scientific">Arundo donax</name>
    <name type="common">Giant reed</name>
    <name type="synonym">Donax arundinaceus</name>
    <dbReference type="NCBI Taxonomy" id="35708"/>
    <lineage>
        <taxon>Eukaryota</taxon>
        <taxon>Viridiplantae</taxon>
        <taxon>Streptophyta</taxon>
        <taxon>Embryophyta</taxon>
        <taxon>Tracheophyta</taxon>
        <taxon>Spermatophyta</taxon>
        <taxon>Magnoliopsida</taxon>
        <taxon>Liliopsida</taxon>
        <taxon>Poales</taxon>
        <taxon>Poaceae</taxon>
        <taxon>PACMAD clade</taxon>
        <taxon>Arundinoideae</taxon>
        <taxon>Arundineae</taxon>
        <taxon>Arundo</taxon>
    </lineage>
</organism>
<reference evidence="1" key="2">
    <citation type="journal article" date="2015" name="Data Brief">
        <title>Shoot transcriptome of the giant reed, Arundo donax.</title>
        <authorList>
            <person name="Barrero R.A."/>
            <person name="Guerrero F.D."/>
            <person name="Moolhuijzen P."/>
            <person name="Goolsby J.A."/>
            <person name="Tidwell J."/>
            <person name="Bellgard S.E."/>
            <person name="Bellgard M.I."/>
        </authorList>
    </citation>
    <scope>NUCLEOTIDE SEQUENCE</scope>
    <source>
        <tissue evidence="1">Shoot tissue taken approximately 20 cm above the soil surface</tissue>
    </source>
</reference>
<reference evidence="1" key="1">
    <citation type="submission" date="2014-09" db="EMBL/GenBank/DDBJ databases">
        <authorList>
            <person name="Magalhaes I.L.F."/>
            <person name="Oliveira U."/>
            <person name="Santos F.R."/>
            <person name="Vidigal T.H.D.A."/>
            <person name="Brescovit A.D."/>
            <person name="Santos A.J."/>
        </authorList>
    </citation>
    <scope>NUCLEOTIDE SEQUENCE</scope>
    <source>
        <tissue evidence="1">Shoot tissue taken approximately 20 cm above the soil surface</tissue>
    </source>
</reference>
<proteinExistence type="predicted"/>
<dbReference type="AlphaFoldDB" id="A0A0A9FMB2"/>
<name>A0A0A9FMB2_ARUDO</name>
<sequence length="49" mass="5500">MDFSSYSNKEAKLSHSGSHINKCYTNMILILELGALFGTTFYVNSCLFC</sequence>
<accession>A0A0A9FMB2</accession>